<reference evidence="11" key="1">
    <citation type="submission" date="2021-05" db="EMBL/GenBank/DDBJ databases">
        <authorList>
            <person name="Pietrasiak N."/>
            <person name="Ward R."/>
            <person name="Stajich J.E."/>
            <person name="Kurbessoian T."/>
        </authorList>
    </citation>
    <scope>NUCLEOTIDE SEQUENCE</scope>
    <source>
        <strain evidence="11">GSE-NOS-MK-12-04C</strain>
    </source>
</reference>
<keyword evidence="7" id="KW-0813">Transport</keyword>
<comment type="caution">
    <text evidence="11">The sequence shown here is derived from an EMBL/GenBank/DDBJ whole genome shotgun (WGS) entry which is preliminary data.</text>
</comment>
<feature type="transmembrane region" description="Helical" evidence="7">
    <location>
        <begin position="381"/>
        <end position="401"/>
    </location>
</feature>
<comment type="caution">
    <text evidence="7">Lacks conserved residue(s) required for the propagation of feature annotation.</text>
</comment>
<dbReference type="Proteomes" id="UP000729701">
    <property type="component" value="Unassembled WGS sequence"/>
</dbReference>
<comment type="subcellular location">
    <subcellularLocation>
        <location evidence="1">Cell membrane</location>
        <topology evidence="1">Multi-pass membrane protein</topology>
    </subcellularLocation>
</comment>
<dbReference type="EMBL" id="JAHHGZ010000046">
    <property type="protein sequence ID" value="MBW4671501.1"/>
    <property type="molecule type" value="Genomic_DNA"/>
</dbReference>
<proteinExistence type="inferred from homology"/>
<evidence type="ECO:0000313" key="11">
    <source>
        <dbReference type="EMBL" id="MBW4671501.1"/>
    </source>
</evidence>
<dbReference type="InterPro" id="IPR011657">
    <property type="entry name" value="CNT_C_dom"/>
</dbReference>
<dbReference type="InterPro" id="IPR008276">
    <property type="entry name" value="C_nuclsd_transpt"/>
</dbReference>
<evidence type="ECO:0000256" key="1">
    <source>
        <dbReference type="ARBA" id="ARBA00004651"/>
    </source>
</evidence>
<evidence type="ECO:0000256" key="6">
    <source>
        <dbReference type="ARBA" id="ARBA00023136"/>
    </source>
</evidence>
<evidence type="ECO:0000259" key="10">
    <source>
        <dbReference type="Pfam" id="PF07670"/>
    </source>
</evidence>
<name>A0A951UW70_9CYAN</name>
<dbReference type="Pfam" id="PF07662">
    <property type="entry name" value="Nucleos_tra2_C"/>
    <property type="match status" value="1"/>
</dbReference>
<dbReference type="Pfam" id="PF07670">
    <property type="entry name" value="Gate"/>
    <property type="match status" value="1"/>
</dbReference>
<feature type="domain" description="Nucleoside transporter/FeoB GTPase Gate" evidence="10">
    <location>
        <begin position="88"/>
        <end position="185"/>
    </location>
</feature>
<dbReference type="InterPro" id="IPR011642">
    <property type="entry name" value="Gate_dom"/>
</dbReference>
<sequence>MERAISFLGILVFIGISYGLSNNRRAIRWRTVVWGLGLEFAFALLILKAPGGLLLFKSLGDVVSNFLSFSDEGAKFVFGSNFKDHLFAFQVLPTIIFFSAFISVMYHYGIVQWVVNGLAWVMMKTMKTSGAESLSTAGNIFLGPTESPLLVKPFVAMMTQSELFTVMTGGFATVAGGVLGAYLSFGLPPEHLIAAFFMTAPTALVVSKLLYPETEVSDTVGKVKMEMKSNYTNAIDAATTGAIDGVQMAVNVGVMIIAFLGLLAAANALLGWLGAFVRLPQLSLEWVLSFVMAPVAWLMGVPLADCGQVGALLGKKTILNEFIAYADLGKLIQENKLSKRAVIIATYALCNFANIGSIGITIGGITGMAPNRQHDLARMGVKSMIGGLLAGFITACIAGILI</sequence>
<feature type="domain" description="Concentrative nucleoside transporter N-terminal" evidence="8">
    <location>
        <begin position="8"/>
        <end position="80"/>
    </location>
</feature>
<evidence type="ECO:0000256" key="4">
    <source>
        <dbReference type="ARBA" id="ARBA00022692"/>
    </source>
</evidence>
<feature type="transmembrane region" description="Helical" evidence="7">
    <location>
        <begin position="284"/>
        <end position="304"/>
    </location>
</feature>
<evidence type="ECO:0000256" key="7">
    <source>
        <dbReference type="RuleBase" id="RU362018"/>
    </source>
</evidence>
<dbReference type="InterPro" id="IPR018270">
    <property type="entry name" value="C_nuclsd_transpt_met_bac"/>
</dbReference>
<dbReference type="GO" id="GO:0005886">
    <property type="term" value="C:plasma membrane"/>
    <property type="evidence" value="ECO:0007669"/>
    <property type="project" value="UniProtKB-SubCell"/>
</dbReference>
<evidence type="ECO:0000259" key="9">
    <source>
        <dbReference type="Pfam" id="PF07662"/>
    </source>
</evidence>
<feature type="transmembrane region" description="Helical" evidence="7">
    <location>
        <begin position="344"/>
        <end position="369"/>
    </location>
</feature>
<evidence type="ECO:0000313" key="12">
    <source>
        <dbReference type="Proteomes" id="UP000729701"/>
    </source>
</evidence>
<keyword evidence="4 7" id="KW-0812">Transmembrane</keyword>
<dbReference type="PANTHER" id="PTHR10590:SF4">
    <property type="entry name" value="SOLUTE CARRIER FAMILY 28 MEMBER 3"/>
    <property type="match status" value="1"/>
</dbReference>
<reference evidence="11" key="2">
    <citation type="journal article" date="2022" name="Microbiol. Resour. Announc.">
        <title>Metagenome Sequencing to Explore Phylogenomics of Terrestrial Cyanobacteria.</title>
        <authorList>
            <person name="Ward R.D."/>
            <person name="Stajich J.E."/>
            <person name="Johansen J.R."/>
            <person name="Huntemann M."/>
            <person name="Clum A."/>
            <person name="Foster B."/>
            <person name="Foster B."/>
            <person name="Roux S."/>
            <person name="Palaniappan K."/>
            <person name="Varghese N."/>
            <person name="Mukherjee S."/>
            <person name="Reddy T.B.K."/>
            <person name="Daum C."/>
            <person name="Copeland A."/>
            <person name="Chen I.A."/>
            <person name="Ivanova N.N."/>
            <person name="Kyrpides N.C."/>
            <person name="Shapiro N."/>
            <person name="Eloe-Fadrosh E.A."/>
            <person name="Pietrasiak N."/>
        </authorList>
    </citation>
    <scope>NUCLEOTIDE SEQUENCE</scope>
    <source>
        <strain evidence="11">GSE-NOS-MK-12-04C</strain>
    </source>
</reference>
<evidence type="ECO:0000256" key="2">
    <source>
        <dbReference type="ARBA" id="ARBA00009033"/>
    </source>
</evidence>
<keyword evidence="3" id="KW-1003">Cell membrane</keyword>
<dbReference type="PANTHER" id="PTHR10590">
    <property type="entry name" value="SODIUM/NUCLEOSIDE COTRANSPORTER"/>
    <property type="match status" value="1"/>
</dbReference>
<evidence type="ECO:0000256" key="5">
    <source>
        <dbReference type="ARBA" id="ARBA00022989"/>
    </source>
</evidence>
<dbReference type="AlphaFoldDB" id="A0A951UW70"/>
<protein>
    <recommendedName>
        <fullName evidence="7">Nucleoside permease</fullName>
    </recommendedName>
</protein>
<keyword evidence="6 7" id="KW-0472">Membrane</keyword>
<dbReference type="NCBIfam" id="TIGR00804">
    <property type="entry name" value="nupC"/>
    <property type="match status" value="1"/>
</dbReference>
<gene>
    <name evidence="11" type="ORF">KME60_29775</name>
</gene>
<feature type="transmembrane region" description="Helical" evidence="7">
    <location>
        <begin position="86"/>
        <end position="108"/>
    </location>
</feature>
<feature type="transmembrane region" description="Helical" evidence="7">
    <location>
        <begin position="163"/>
        <end position="185"/>
    </location>
</feature>
<keyword evidence="5 7" id="KW-1133">Transmembrane helix</keyword>
<organism evidence="11 12">
    <name type="scientific">Cyanomargarita calcarea GSE-NOS-MK-12-04C</name>
    <dbReference type="NCBI Taxonomy" id="2839659"/>
    <lineage>
        <taxon>Bacteria</taxon>
        <taxon>Bacillati</taxon>
        <taxon>Cyanobacteriota</taxon>
        <taxon>Cyanophyceae</taxon>
        <taxon>Nostocales</taxon>
        <taxon>Cyanomargaritaceae</taxon>
        <taxon>Cyanomargarita</taxon>
    </lineage>
</organism>
<comment type="similarity">
    <text evidence="2 7">Belongs to the concentrative nucleoside transporter (CNT) (TC 2.A.41) family.</text>
</comment>
<accession>A0A951UW70</accession>
<feature type="transmembrane region" description="Helical" evidence="7">
    <location>
        <begin position="254"/>
        <end position="277"/>
    </location>
</feature>
<feature type="domain" description="Concentrative nucleoside transporter C-terminal" evidence="9">
    <location>
        <begin position="191"/>
        <end position="399"/>
    </location>
</feature>
<evidence type="ECO:0000259" key="8">
    <source>
        <dbReference type="Pfam" id="PF01773"/>
    </source>
</evidence>
<feature type="transmembrane region" description="Helical" evidence="7">
    <location>
        <begin position="29"/>
        <end position="47"/>
    </location>
</feature>
<evidence type="ECO:0000256" key="3">
    <source>
        <dbReference type="ARBA" id="ARBA00022475"/>
    </source>
</evidence>
<dbReference type="GO" id="GO:0005415">
    <property type="term" value="F:nucleoside:sodium symporter activity"/>
    <property type="evidence" value="ECO:0007669"/>
    <property type="project" value="TreeGrafter"/>
</dbReference>
<dbReference type="InterPro" id="IPR002668">
    <property type="entry name" value="CNT_N_dom"/>
</dbReference>
<dbReference type="Pfam" id="PF01773">
    <property type="entry name" value="Nucleos_tra2_N"/>
    <property type="match status" value="1"/>
</dbReference>